<dbReference type="EMBL" id="JAHFXF010000676">
    <property type="protein sequence ID" value="KAG9683912.1"/>
    <property type="molecule type" value="Genomic_DNA"/>
</dbReference>
<dbReference type="Pfam" id="PF00722">
    <property type="entry name" value="Glyco_hydro_16"/>
    <property type="match status" value="1"/>
</dbReference>
<reference evidence="4" key="2">
    <citation type="submission" date="2021-08" db="EMBL/GenBank/DDBJ databases">
        <authorList>
            <person name="Gostincar C."/>
            <person name="Sun X."/>
            <person name="Song Z."/>
            <person name="Gunde-Cimerman N."/>
        </authorList>
    </citation>
    <scope>NUCLEOTIDE SEQUENCE</scope>
    <source>
        <strain evidence="4">EXF-9911</strain>
    </source>
</reference>
<dbReference type="PROSITE" id="PS51762">
    <property type="entry name" value="GH16_2"/>
    <property type="match status" value="1"/>
</dbReference>
<keyword evidence="2" id="KW-0732">Signal</keyword>
<dbReference type="OrthoDB" id="4388755at2759"/>
<dbReference type="PANTHER" id="PTHR38121:SF2">
    <property type="entry name" value="ACYLTRANSFERASE 3 DOMAIN-CONTAINING PROTEIN"/>
    <property type="match status" value="1"/>
</dbReference>
<feature type="domain" description="GH16" evidence="3">
    <location>
        <begin position="24"/>
        <end position="277"/>
    </location>
</feature>
<feature type="compositionally biased region" description="Polar residues" evidence="1">
    <location>
        <begin position="333"/>
        <end position="347"/>
    </location>
</feature>
<evidence type="ECO:0000313" key="5">
    <source>
        <dbReference type="Proteomes" id="UP000779574"/>
    </source>
</evidence>
<dbReference type="GO" id="GO:0004553">
    <property type="term" value="F:hydrolase activity, hydrolyzing O-glycosyl compounds"/>
    <property type="evidence" value="ECO:0007669"/>
    <property type="project" value="InterPro"/>
</dbReference>
<evidence type="ECO:0000256" key="1">
    <source>
        <dbReference type="SAM" id="MobiDB-lite"/>
    </source>
</evidence>
<organism evidence="4 5">
    <name type="scientific">Aureobasidium melanogenum</name>
    <name type="common">Aureobasidium pullulans var. melanogenum</name>
    <dbReference type="NCBI Taxonomy" id="46634"/>
    <lineage>
        <taxon>Eukaryota</taxon>
        <taxon>Fungi</taxon>
        <taxon>Dikarya</taxon>
        <taxon>Ascomycota</taxon>
        <taxon>Pezizomycotina</taxon>
        <taxon>Dothideomycetes</taxon>
        <taxon>Dothideomycetidae</taxon>
        <taxon>Dothideales</taxon>
        <taxon>Saccotheciaceae</taxon>
        <taxon>Aureobasidium</taxon>
    </lineage>
</organism>
<dbReference type="CDD" id="cd00413">
    <property type="entry name" value="Glyco_hydrolase_16"/>
    <property type="match status" value="1"/>
</dbReference>
<dbReference type="InterPro" id="IPR013320">
    <property type="entry name" value="ConA-like_dom_sf"/>
</dbReference>
<feature type="chain" id="PRO_5040218035" evidence="2">
    <location>
        <begin position="23"/>
        <end position="419"/>
    </location>
</feature>
<sequence length="419" mass="45318">MPLRNIFSLLFVTIVTATLSKATPDYPDRFDPDSRLAARSTTGANETFDGCSYQVEGVGAFNYHLAFDFTTMDTLPDELIASTYEVGSGPYAPYSHIFNPSNIVLGSGQPMQMIVPGGQTADPLEACQVVTRYDDVLYASVRTVAQASPVNGTVHGFFMYMNDTQETDIEIRTGDPNHVHFTNQQTHPGNGETTYAVAAPSTMASAFHEYRYDWLPTGTNFYIDGVLVMSINRNVPSEAGWLMWNSWSNGYAWTFGPPAQDNILLIRSVEAYFNRTSTDTSNCEADSSTETGSAVTTAGAHVTTNAAAAGNLSSSSSSSSASSTTETEASQSDDGTSNLATQTSLPNRQLVEDSETSEYTIFENAHANTTLQAMVTIGIAPNVTETLLTRMDSPTAVAAYIQPSFQQLLPLHFEMLDSI</sequence>
<name>A0A9P8E8R4_AURME</name>
<dbReference type="Proteomes" id="UP000779574">
    <property type="component" value="Unassembled WGS sequence"/>
</dbReference>
<feature type="compositionally biased region" description="Low complexity" evidence="1">
    <location>
        <begin position="309"/>
        <end position="332"/>
    </location>
</feature>
<reference evidence="4" key="1">
    <citation type="journal article" date="2021" name="J Fungi (Basel)">
        <title>Virulence traits and population genomics of the black yeast Aureobasidium melanogenum.</title>
        <authorList>
            <person name="Cernosa A."/>
            <person name="Sun X."/>
            <person name="Gostincar C."/>
            <person name="Fang C."/>
            <person name="Gunde-Cimerman N."/>
            <person name="Song Z."/>
        </authorList>
    </citation>
    <scope>NUCLEOTIDE SEQUENCE</scope>
    <source>
        <strain evidence="4">EXF-9911</strain>
    </source>
</reference>
<accession>A0A9P8E8R4</accession>
<feature type="non-terminal residue" evidence="4">
    <location>
        <position position="419"/>
    </location>
</feature>
<dbReference type="GO" id="GO:0005975">
    <property type="term" value="P:carbohydrate metabolic process"/>
    <property type="evidence" value="ECO:0007669"/>
    <property type="project" value="InterPro"/>
</dbReference>
<dbReference type="InterPro" id="IPR000757">
    <property type="entry name" value="Beta-glucanase-like"/>
</dbReference>
<dbReference type="SUPFAM" id="SSF49899">
    <property type="entry name" value="Concanavalin A-like lectins/glucanases"/>
    <property type="match status" value="2"/>
</dbReference>
<feature type="region of interest" description="Disordered" evidence="1">
    <location>
        <begin position="309"/>
        <end position="352"/>
    </location>
</feature>
<evidence type="ECO:0000259" key="3">
    <source>
        <dbReference type="PROSITE" id="PS51762"/>
    </source>
</evidence>
<evidence type="ECO:0000256" key="2">
    <source>
        <dbReference type="SAM" id="SignalP"/>
    </source>
</evidence>
<dbReference type="PANTHER" id="PTHR38121">
    <property type="entry name" value="GH16 DOMAIN-CONTAINING PROTEIN"/>
    <property type="match status" value="1"/>
</dbReference>
<feature type="signal peptide" evidence="2">
    <location>
        <begin position="1"/>
        <end position="22"/>
    </location>
</feature>
<comment type="caution">
    <text evidence="4">The sequence shown here is derived from an EMBL/GenBank/DDBJ whole genome shotgun (WGS) entry which is preliminary data.</text>
</comment>
<proteinExistence type="predicted"/>
<evidence type="ECO:0000313" key="4">
    <source>
        <dbReference type="EMBL" id="KAG9683912.1"/>
    </source>
</evidence>
<dbReference type="Gene3D" id="2.60.120.200">
    <property type="match status" value="1"/>
</dbReference>
<gene>
    <name evidence="4" type="ORF">KCU76_g12786</name>
</gene>
<protein>
    <submittedName>
        <fullName evidence="4">Concanavalin A-like lectin/glucanase</fullName>
    </submittedName>
</protein>
<dbReference type="AlphaFoldDB" id="A0A9P8E8R4"/>